<evidence type="ECO:0000256" key="5">
    <source>
        <dbReference type="ARBA" id="ARBA00022984"/>
    </source>
</evidence>
<evidence type="ECO:0000259" key="8">
    <source>
        <dbReference type="Pfam" id="PF00768"/>
    </source>
</evidence>
<keyword evidence="2" id="KW-0732">Signal</keyword>
<keyword evidence="10" id="KW-1185">Reference proteome</keyword>
<dbReference type="Pfam" id="PF00768">
    <property type="entry name" value="Peptidase_S11"/>
    <property type="match status" value="1"/>
</dbReference>
<evidence type="ECO:0000256" key="3">
    <source>
        <dbReference type="ARBA" id="ARBA00022801"/>
    </source>
</evidence>
<evidence type="ECO:0000313" key="10">
    <source>
        <dbReference type="Proteomes" id="UP000838308"/>
    </source>
</evidence>
<dbReference type="RefSeq" id="WP_248737179.1">
    <property type="nucleotide sequence ID" value="NZ_CALBWS010000035.1"/>
</dbReference>
<reference evidence="9" key="1">
    <citation type="submission" date="2022-04" db="EMBL/GenBank/DDBJ databases">
        <authorList>
            <person name="Criscuolo A."/>
        </authorList>
    </citation>
    <scope>NUCLEOTIDE SEQUENCE</scope>
    <source>
        <strain evidence="9">CIP111895</strain>
    </source>
</reference>
<evidence type="ECO:0000256" key="4">
    <source>
        <dbReference type="ARBA" id="ARBA00022960"/>
    </source>
</evidence>
<organism evidence="9 10">
    <name type="scientific">Neobacillus rhizosphaerae</name>
    <dbReference type="NCBI Taxonomy" id="2880965"/>
    <lineage>
        <taxon>Bacteria</taxon>
        <taxon>Bacillati</taxon>
        <taxon>Bacillota</taxon>
        <taxon>Bacilli</taxon>
        <taxon>Bacillales</taxon>
        <taxon>Bacillaceae</taxon>
        <taxon>Neobacillus</taxon>
    </lineage>
</organism>
<dbReference type="InterPro" id="IPR012338">
    <property type="entry name" value="Beta-lactam/transpept-like"/>
</dbReference>
<keyword evidence="5" id="KW-0573">Peptidoglycan synthesis</keyword>
<dbReference type="PANTHER" id="PTHR21581">
    <property type="entry name" value="D-ALANYL-D-ALANINE CARBOXYPEPTIDASE"/>
    <property type="match status" value="1"/>
</dbReference>
<keyword evidence="4" id="KW-0133">Cell shape</keyword>
<dbReference type="PANTHER" id="PTHR21581:SF33">
    <property type="entry name" value="D-ALANYL-D-ALANINE CARBOXYPEPTIDASE DACB"/>
    <property type="match status" value="1"/>
</dbReference>
<dbReference type="Gene3D" id="3.40.710.10">
    <property type="entry name" value="DD-peptidase/beta-lactamase superfamily"/>
    <property type="match status" value="1"/>
</dbReference>
<evidence type="ECO:0000256" key="6">
    <source>
        <dbReference type="ARBA" id="ARBA00023316"/>
    </source>
</evidence>
<dbReference type="GO" id="GO:0009002">
    <property type="term" value="F:serine-type D-Ala-D-Ala carboxypeptidase activity"/>
    <property type="evidence" value="ECO:0007669"/>
    <property type="project" value="UniProtKB-EC"/>
</dbReference>
<dbReference type="SUPFAM" id="SSF56601">
    <property type="entry name" value="beta-lactamase/transpeptidase-like"/>
    <property type="match status" value="1"/>
</dbReference>
<accession>A0ABM9EW83</accession>
<dbReference type="Proteomes" id="UP000838308">
    <property type="component" value="Unassembled WGS sequence"/>
</dbReference>
<evidence type="ECO:0000313" key="9">
    <source>
        <dbReference type="EMBL" id="CAH2716945.1"/>
    </source>
</evidence>
<evidence type="ECO:0000256" key="7">
    <source>
        <dbReference type="RuleBase" id="RU004016"/>
    </source>
</evidence>
<protein>
    <submittedName>
        <fullName evidence="9">D-alanyl-D-alanine carboxypeptidase DacB</fullName>
        <ecNumber evidence="9">3.4.16.4</ecNumber>
    </submittedName>
</protein>
<dbReference type="EMBL" id="CALBWS010000035">
    <property type="protein sequence ID" value="CAH2716945.1"/>
    <property type="molecule type" value="Genomic_DNA"/>
</dbReference>
<evidence type="ECO:0000256" key="2">
    <source>
        <dbReference type="ARBA" id="ARBA00022729"/>
    </source>
</evidence>
<dbReference type="EC" id="3.4.16.4" evidence="9"/>
<dbReference type="PRINTS" id="PR00725">
    <property type="entry name" value="DADACBPTASE1"/>
</dbReference>
<keyword evidence="6" id="KW-0961">Cell wall biogenesis/degradation</keyword>
<comment type="caution">
    <text evidence="9">The sequence shown here is derived from an EMBL/GenBank/DDBJ whole genome shotgun (WGS) entry which is preliminary data.</text>
</comment>
<comment type="similarity">
    <text evidence="1 7">Belongs to the peptidase S11 family.</text>
</comment>
<evidence type="ECO:0000256" key="1">
    <source>
        <dbReference type="ARBA" id="ARBA00007164"/>
    </source>
</evidence>
<keyword evidence="9" id="KW-0645">Protease</keyword>
<name>A0ABM9EW83_9BACI</name>
<feature type="domain" description="Peptidase S11 D-alanyl-D-alanine carboxypeptidase A N-terminal" evidence="8">
    <location>
        <begin position="45"/>
        <end position="279"/>
    </location>
</feature>
<keyword evidence="9" id="KW-0121">Carboxypeptidase</keyword>
<keyword evidence="3 9" id="KW-0378">Hydrolase</keyword>
<dbReference type="InterPro" id="IPR001967">
    <property type="entry name" value="Peptidase_S11_N"/>
</dbReference>
<proteinExistence type="inferred from homology"/>
<dbReference type="InterPro" id="IPR018044">
    <property type="entry name" value="Peptidase_S11"/>
</dbReference>
<sequence length="303" mass="33648">MKIKNVVIGLIVLILLGSVSQITRIKDIHEDFRKNTIDSIRSNFPIKAEAALLLDLETGKVIYEKNDHKRLFPASTTKILTALLAVEYGNLNDRITVGKEVQFKTAGESTAWLIEGQVLTLRELLAGLMLPSGNDAARTIAIYTAKKQMGNPRASEEKALDYFVSMMNKKAKEVGAIDSHFMNPHGLHQPNHYSTAYDLGKIANEAMKNSNFKEIVSSKVYSDEGITYQNRNQLLDSSSPFYFEGANGIKTGFTDEAGYCLVSSAERNGKKLIAVVLKSSKNRVWDDSITLLTKGFTSEYVKK</sequence>
<gene>
    <name evidence="9" type="primary">dacB_2</name>
    <name evidence="9" type="ORF">BACCIP111895_04133</name>
</gene>